<keyword evidence="2" id="KW-0863">Zinc-finger</keyword>
<evidence type="ECO:0000256" key="3">
    <source>
        <dbReference type="ARBA" id="ARBA00022833"/>
    </source>
</evidence>
<dbReference type="STRING" id="8153.ENSHBUP00000033297"/>
<dbReference type="SUPFAM" id="SSF49899">
    <property type="entry name" value="Concanavalin A-like lectins/glucanases"/>
    <property type="match status" value="1"/>
</dbReference>
<dbReference type="Gene3D" id="2.60.120.920">
    <property type="match status" value="1"/>
</dbReference>
<keyword evidence="1" id="KW-0479">Metal-binding</keyword>
<dbReference type="GO" id="GO:0008270">
    <property type="term" value="F:zinc ion binding"/>
    <property type="evidence" value="ECO:0007669"/>
    <property type="project" value="UniProtKB-KW"/>
</dbReference>
<dbReference type="InterPro" id="IPR043136">
    <property type="entry name" value="B30.2/SPRY_sf"/>
</dbReference>
<dbReference type="PANTHER" id="PTHR25465:SF5">
    <property type="entry name" value="E3 UBIQUITIN_ISG15 LIGASE TRIM25-RELATED"/>
    <property type="match status" value="1"/>
</dbReference>
<dbReference type="Pfam" id="PF13765">
    <property type="entry name" value="PRY"/>
    <property type="match status" value="1"/>
</dbReference>
<dbReference type="AlphaFoldDB" id="A0A3Q2X2J5"/>
<dbReference type="InterPro" id="IPR003879">
    <property type="entry name" value="Butyrophylin_SPRY"/>
</dbReference>
<dbReference type="PROSITE" id="PS50188">
    <property type="entry name" value="B302_SPRY"/>
    <property type="match status" value="1"/>
</dbReference>
<dbReference type="Ensembl" id="ENSHBUT00000034929.1">
    <property type="protein sequence ID" value="ENSHBUP00000033297.1"/>
    <property type="gene ID" value="ENSHBUG00000020127.1"/>
</dbReference>
<dbReference type="CDD" id="cd16040">
    <property type="entry name" value="SPRY_PRY_SNTX"/>
    <property type="match status" value="1"/>
</dbReference>
<reference evidence="5" key="2">
    <citation type="submission" date="2025-09" db="UniProtKB">
        <authorList>
            <consortium name="Ensembl"/>
        </authorList>
    </citation>
    <scope>IDENTIFICATION</scope>
</reference>
<dbReference type="PANTHER" id="PTHR25465">
    <property type="entry name" value="B-BOX DOMAIN CONTAINING"/>
    <property type="match status" value="1"/>
</dbReference>
<dbReference type="Proteomes" id="UP000264840">
    <property type="component" value="Unplaced"/>
</dbReference>
<reference evidence="5" key="1">
    <citation type="submission" date="2025-08" db="UniProtKB">
        <authorList>
            <consortium name="Ensembl"/>
        </authorList>
    </citation>
    <scope>IDENTIFICATION</scope>
</reference>
<evidence type="ECO:0000256" key="1">
    <source>
        <dbReference type="ARBA" id="ARBA00022723"/>
    </source>
</evidence>
<evidence type="ECO:0000313" key="6">
    <source>
        <dbReference type="Proteomes" id="UP000264840"/>
    </source>
</evidence>
<evidence type="ECO:0000259" key="4">
    <source>
        <dbReference type="PROSITE" id="PS50188"/>
    </source>
</evidence>
<dbReference type="GeneTree" id="ENSGT01150000286922"/>
<dbReference type="OMA" id="GLWLYKT"/>
<dbReference type="Pfam" id="PF00622">
    <property type="entry name" value="SPRY"/>
    <property type="match status" value="1"/>
</dbReference>
<dbReference type="InterPro" id="IPR051051">
    <property type="entry name" value="E3_ubiq-ligase_TRIM/RNF"/>
</dbReference>
<proteinExistence type="predicted"/>
<dbReference type="SMART" id="SM00589">
    <property type="entry name" value="PRY"/>
    <property type="match status" value="1"/>
</dbReference>
<keyword evidence="3" id="KW-0862">Zinc</keyword>
<dbReference type="SMART" id="SM00449">
    <property type="entry name" value="SPRY"/>
    <property type="match status" value="1"/>
</dbReference>
<dbReference type="InterPro" id="IPR001870">
    <property type="entry name" value="B30.2/SPRY"/>
</dbReference>
<name>A0A3Q2X2J5_HAPBU</name>
<dbReference type="PRINTS" id="PR01407">
    <property type="entry name" value="BUTYPHLNCDUF"/>
</dbReference>
<evidence type="ECO:0000313" key="5">
    <source>
        <dbReference type="Ensembl" id="ENSHBUP00000033297.1"/>
    </source>
</evidence>
<feature type="domain" description="B30.2/SPRY" evidence="4">
    <location>
        <begin position="51"/>
        <end position="245"/>
    </location>
</feature>
<evidence type="ECO:0000256" key="2">
    <source>
        <dbReference type="ARBA" id="ARBA00022771"/>
    </source>
</evidence>
<keyword evidence="6" id="KW-1185">Reference proteome</keyword>
<dbReference type="InterPro" id="IPR006574">
    <property type="entry name" value="PRY"/>
</dbReference>
<dbReference type="InterPro" id="IPR013320">
    <property type="entry name" value="ConA-like_dom_sf"/>
</dbReference>
<dbReference type="InterPro" id="IPR003877">
    <property type="entry name" value="SPRY_dom"/>
</dbReference>
<dbReference type="GO" id="GO:0005737">
    <property type="term" value="C:cytoplasm"/>
    <property type="evidence" value="ECO:0007669"/>
    <property type="project" value="UniProtKB-ARBA"/>
</dbReference>
<protein>
    <recommendedName>
        <fullName evidence="4">B30.2/SPRY domain-containing protein</fullName>
    </recommendedName>
</protein>
<sequence length="246" mass="28101">MFNLYRFTEGSGSYSLWTQLLQENFHTQTSPGEKHHVNRSNKLQDILCETWTVGAFIPKTRADFLKYSREITLDPSTANTRLLLSAGNRKATLMLQHQSYANNPGRFTEYKQVLSKQSLTGRCYWEVEWRGRVVGVAVAYKSISRAGDSEQRIFGFNDKSWSLRCYTNSYIFWYNKVRTDVCGPPSSRIGVYMNHRAGVLSFYSVSDTMTLLHTVQTTFTEPLYAGLLTEEPVAALRLPACSIKKC</sequence>
<accession>A0A3Q2X2J5</accession>
<organism evidence="5 6">
    <name type="scientific">Haplochromis burtoni</name>
    <name type="common">Burton's mouthbrooder</name>
    <name type="synonym">Chromis burtoni</name>
    <dbReference type="NCBI Taxonomy" id="8153"/>
    <lineage>
        <taxon>Eukaryota</taxon>
        <taxon>Metazoa</taxon>
        <taxon>Chordata</taxon>
        <taxon>Craniata</taxon>
        <taxon>Vertebrata</taxon>
        <taxon>Euteleostomi</taxon>
        <taxon>Actinopterygii</taxon>
        <taxon>Neopterygii</taxon>
        <taxon>Teleostei</taxon>
        <taxon>Neoteleostei</taxon>
        <taxon>Acanthomorphata</taxon>
        <taxon>Ovalentaria</taxon>
        <taxon>Cichlomorphae</taxon>
        <taxon>Cichliformes</taxon>
        <taxon>Cichlidae</taxon>
        <taxon>African cichlids</taxon>
        <taxon>Pseudocrenilabrinae</taxon>
        <taxon>Haplochromini</taxon>
        <taxon>Haplochromis</taxon>
    </lineage>
</organism>